<evidence type="ECO:0000313" key="3">
    <source>
        <dbReference type="EMBL" id="KKN62455.1"/>
    </source>
</evidence>
<dbReference type="AlphaFoldDB" id="A0A0F9S119"/>
<dbReference type="PANTHER" id="PTHR21666:SF289">
    <property type="entry name" value="L-ALA--D-GLU ENDOPEPTIDASE"/>
    <property type="match status" value="1"/>
</dbReference>
<reference evidence="3" key="1">
    <citation type="journal article" date="2015" name="Nature">
        <title>Complex archaea that bridge the gap between prokaryotes and eukaryotes.</title>
        <authorList>
            <person name="Spang A."/>
            <person name="Saw J.H."/>
            <person name="Jorgensen S.L."/>
            <person name="Zaremba-Niedzwiedzka K."/>
            <person name="Martijn J."/>
            <person name="Lind A.E."/>
            <person name="van Eijk R."/>
            <person name="Schleper C."/>
            <person name="Guy L."/>
            <person name="Ettema T.J."/>
        </authorList>
    </citation>
    <scope>NUCLEOTIDE SEQUENCE</scope>
</reference>
<evidence type="ECO:0000259" key="2">
    <source>
        <dbReference type="Pfam" id="PF01551"/>
    </source>
</evidence>
<gene>
    <name evidence="3" type="ORF">LCGC14_0511810</name>
</gene>
<dbReference type="InterPro" id="IPR011055">
    <property type="entry name" value="Dup_hybrid_motif"/>
</dbReference>
<dbReference type="InterPro" id="IPR050570">
    <property type="entry name" value="Cell_wall_metabolism_enzyme"/>
</dbReference>
<feature type="domain" description="M23ase beta-sheet core" evidence="2">
    <location>
        <begin position="316"/>
        <end position="413"/>
    </location>
</feature>
<protein>
    <recommendedName>
        <fullName evidence="2">M23ase beta-sheet core domain-containing protein</fullName>
    </recommendedName>
</protein>
<name>A0A0F9S119_9ZZZZ</name>
<accession>A0A0F9S119</accession>
<dbReference type="PANTHER" id="PTHR21666">
    <property type="entry name" value="PEPTIDASE-RELATED"/>
    <property type="match status" value="1"/>
</dbReference>
<dbReference type="GO" id="GO:0004222">
    <property type="term" value="F:metalloendopeptidase activity"/>
    <property type="evidence" value="ECO:0007669"/>
    <property type="project" value="TreeGrafter"/>
</dbReference>
<dbReference type="Gene3D" id="2.70.70.10">
    <property type="entry name" value="Glucose Permease (Domain IIA)"/>
    <property type="match status" value="1"/>
</dbReference>
<dbReference type="Gene3D" id="3.10.450.350">
    <property type="match status" value="2"/>
</dbReference>
<dbReference type="Pfam" id="PF01551">
    <property type="entry name" value="Peptidase_M23"/>
    <property type="match status" value="1"/>
</dbReference>
<keyword evidence="1" id="KW-0732">Signal</keyword>
<dbReference type="EMBL" id="LAZR01000624">
    <property type="protein sequence ID" value="KKN62455.1"/>
    <property type="molecule type" value="Genomic_DNA"/>
</dbReference>
<dbReference type="SUPFAM" id="SSF51261">
    <property type="entry name" value="Duplicated hybrid motif"/>
    <property type="match status" value="1"/>
</dbReference>
<organism evidence="3">
    <name type="scientific">marine sediment metagenome</name>
    <dbReference type="NCBI Taxonomy" id="412755"/>
    <lineage>
        <taxon>unclassified sequences</taxon>
        <taxon>metagenomes</taxon>
        <taxon>ecological metagenomes</taxon>
    </lineage>
</organism>
<dbReference type="InterPro" id="IPR016047">
    <property type="entry name" value="M23ase_b-sheet_dom"/>
</dbReference>
<comment type="caution">
    <text evidence="3">The sequence shown here is derived from an EMBL/GenBank/DDBJ whole genome shotgun (WGS) entry which is preliminary data.</text>
</comment>
<evidence type="ECO:0000256" key="1">
    <source>
        <dbReference type="ARBA" id="ARBA00022729"/>
    </source>
</evidence>
<sequence length="449" mass="48088">MKLRHIVLGTTMAAAAVSTIASRALILEAPSEYIFSEAPEALDSPPEPLDGPGVNASGETMPNMLPAAFQPPEFPALERAEPDNLMALVQALATPPWEATVEAGDTLDVLLSLADMDAQTRTEVALALTVEYDLRRLRPGHRLSVDFRPDGTPFVVTLAVDDGVRIEVTLDDTIASRTVTPSALTVERASQLLVNGSIYASLDRAGVPARFAVDLAQILGETVDFRRDLQGGETLNILWGQTVLRDGSEVGQPSISYAALDLTDDRFEILWSAEDSGRATVYLNGEILRTVAPPVEGARLSSVFGQRKHPIYGNMRMHTGVDYAAAAGTPIAATAPGRVSFIGWRSGYGRVVEIAHGSDTMTRYAHLSAVPEGLAVGNRVVAGETIGQVGETGTATAPNLHYEVRVDGRPIDPLGEELLASAENFDTADATEILEETRTRFATFLREDT</sequence>
<dbReference type="CDD" id="cd12797">
    <property type="entry name" value="M23_peptidase"/>
    <property type="match status" value="1"/>
</dbReference>
<proteinExistence type="predicted"/>